<feature type="compositionally biased region" description="Low complexity" evidence="1">
    <location>
        <begin position="380"/>
        <end position="389"/>
    </location>
</feature>
<evidence type="ECO:0008006" key="4">
    <source>
        <dbReference type="Google" id="ProtNLM"/>
    </source>
</evidence>
<feature type="region of interest" description="Disordered" evidence="1">
    <location>
        <begin position="346"/>
        <end position="413"/>
    </location>
</feature>
<evidence type="ECO:0000256" key="1">
    <source>
        <dbReference type="SAM" id="MobiDB-lite"/>
    </source>
</evidence>
<feature type="compositionally biased region" description="Gly residues" evidence="1">
    <location>
        <begin position="297"/>
        <end position="308"/>
    </location>
</feature>
<dbReference type="Proteomes" id="UP000053617">
    <property type="component" value="Unassembled WGS sequence"/>
</dbReference>
<feature type="compositionally biased region" description="Polar residues" evidence="1">
    <location>
        <begin position="444"/>
        <end position="460"/>
    </location>
</feature>
<name>A0A0D2IDA5_9EURO</name>
<feature type="region of interest" description="Disordered" evidence="1">
    <location>
        <begin position="432"/>
        <end position="515"/>
    </location>
</feature>
<feature type="region of interest" description="Disordered" evidence="1">
    <location>
        <begin position="148"/>
        <end position="313"/>
    </location>
</feature>
<feature type="compositionally biased region" description="Basic and acidic residues" evidence="1">
    <location>
        <begin position="213"/>
        <end position="227"/>
    </location>
</feature>
<dbReference type="HOGENOM" id="CLU_034309_0_0_1"/>
<dbReference type="RefSeq" id="XP_013268347.1">
    <property type="nucleotide sequence ID" value="XM_013412893.1"/>
</dbReference>
<accession>A0A0D2IDA5</accession>
<feature type="compositionally biased region" description="Basic and acidic residues" evidence="1">
    <location>
        <begin position="491"/>
        <end position="508"/>
    </location>
</feature>
<dbReference type="AlphaFoldDB" id="A0A0D2IDA5"/>
<evidence type="ECO:0000313" key="2">
    <source>
        <dbReference type="EMBL" id="KIX01211.1"/>
    </source>
</evidence>
<feature type="compositionally biased region" description="Basic and acidic residues" evidence="1">
    <location>
        <begin position="362"/>
        <end position="376"/>
    </location>
</feature>
<dbReference type="EMBL" id="KN847481">
    <property type="protein sequence ID" value="KIX01211.1"/>
    <property type="molecule type" value="Genomic_DNA"/>
</dbReference>
<dbReference type="VEuPathDB" id="FungiDB:Z518_08936"/>
<reference evidence="2 3" key="1">
    <citation type="submission" date="2015-01" db="EMBL/GenBank/DDBJ databases">
        <title>The Genome Sequence of Rhinocladiella mackenzie CBS 650.93.</title>
        <authorList>
            <consortium name="The Broad Institute Genomics Platform"/>
            <person name="Cuomo C."/>
            <person name="de Hoog S."/>
            <person name="Gorbushina A."/>
            <person name="Stielow B."/>
            <person name="Teixiera M."/>
            <person name="Abouelleil A."/>
            <person name="Chapman S.B."/>
            <person name="Priest M."/>
            <person name="Young S.K."/>
            <person name="Wortman J."/>
            <person name="Nusbaum C."/>
            <person name="Birren B."/>
        </authorList>
    </citation>
    <scope>NUCLEOTIDE SEQUENCE [LARGE SCALE GENOMIC DNA]</scope>
    <source>
        <strain evidence="2 3">CBS 650.93</strain>
    </source>
</reference>
<feature type="compositionally biased region" description="Basic and acidic residues" evidence="1">
    <location>
        <begin position="101"/>
        <end position="113"/>
    </location>
</feature>
<sequence>MTTFIAYQPQKNAPSFRGRTFSKSSAVGLPCSASSGQSTRSPQQATSVNNADFVDFVDLTAPRLDAAREYLVARDILEPMNHDSEESSIHAYRARSSGATDNEKSDHGEKGDREDDGIDCESETSDLPSPRDLCAWKGKQFGRRNVLNLKASASPASVIRTSEERGSEDVSEDSVNPDNPPDNPLATTVGGACGTRLGTSQDNPIVLDDDQQIDTHDALASNDEKPAFEVASPTTSSDPSLKLYGGGAERGMDDGKSIPDGTAQGDKDDRASDEEEGGGTKPHEDDALHTHTLAANGNGGIECCGSGTGSDTPASVGRIHDVFAEYEETFGLPKSKQKVARSTVHDCPESGTIAGSLSRPVSHGEPRVSADDDVAKIEQAAEAAGGDAARLSKREIENGSTSRSRQESNEQETEIVQVRSQCVATLAGGCHSQSAFQRGPPTPTSMTTKEAIRSNASAVTQGGRIRKRSWSPTPPTVLPDDGVPQKRPRRATKETWKAREAREAREAQRSQTSLGPYRKEQALFVGLDSARGEVDHRVADIEDVYLGEDGSIQCIVKWKSSLISLENVVGRELQ</sequence>
<gene>
    <name evidence="2" type="ORF">Z518_08936</name>
</gene>
<dbReference type="OrthoDB" id="4160389at2759"/>
<dbReference type="GeneID" id="25297007"/>
<feature type="compositionally biased region" description="Polar residues" evidence="1">
    <location>
        <begin position="1"/>
        <end position="13"/>
    </location>
</feature>
<feature type="compositionally biased region" description="Polar residues" evidence="1">
    <location>
        <begin position="32"/>
        <end position="50"/>
    </location>
</feature>
<feature type="region of interest" description="Disordered" evidence="1">
    <location>
        <begin position="1"/>
        <end position="50"/>
    </location>
</feature>
<protein>
    <recommendedName>
        <fullName evidence="4">Chromo domain-containing protein</fullName>
    </recommendedName>
</protein>
<keyword evidence="3" id="KW-1185">Reference proteome</keyword>
<organism evidence="2 3">
    <name type="scientific">Rhinocladiella mackenziei CBS 650.93</name>
    <dbReference type="NCBI Taxonomy" id="1442369"/>
    <lineage>
        <taxon>Eukaryota</taxon>
        <taxon>Fungi</taxon>
        <taxon>Dikarya</taxon>
        <taxon>Ascomycota</taxon>
        <taxon>Pezizomycotina</taxon>
        <taxon>Eurotiomycetes</taxon>
        <taxon>Chaetothyriomycetidae</taxon>
        <taxon>Chaetothyriales</taxon>
        <taxon>Herpotrichiellaceae</taxon>
        <taxon>Rhinocladiella</taxon>
    </lineage>
</organism>
<feature type="compositionally biased region" description="Acidic residues" evidence="1">
    <location>
        <begin position="114"/>
        <end position="124"/>
    </location>
</feature>
<evidence type="ECO:0000313" key="3">
    <source>
        <dbReference type="Proteomes" id="UP000053617"/>
    </source>
</evidence>
<proteinExistence type="predicted"/>
<feature type="region of interest" description="Disordered" evidence="1">
    <location>
        <begin position="83"/>
        <end position="134"/>
    </location>
</feature>